<keyword evidence="5 9" id="KW-0472">Membrane</keyword>
<dbReference type="InterPro" id="IPR000152">
    <property type="entry name" value="EGF-type_Asp/Asn_hydroxyl_site"/>
</dbReference>
<dbReference type="OrthoDB" id="4062651at2759"/>
<dbReference type="Pfam" id="PF06119">
    <property type="entry name" value="NIDO"/>
    <property type="match status" value="1"/>
</dbReference>
<dbReference type="InterPro" id="IPR001881">
    <property type="entry name" value="EGF-like_Ca-bd_dom"/>
</dbReference>
<keyword evidence="4" id="KW-0677">Repeat</keyword>
<dbReference type="SUPFAM" id="SSF57184">
    <property type="entry name" value="Growth factor receptor domain"/>
    <property type="match status" value="7"/>
</dbReference>
<keyword evidence="2 8" id="KW-0245">EGF-like domain</keyword>
<evidence type="ECO:0000256" key="4">
    <source>
        <dbReference type="ARBA" id="ARBA00022737"/>
    </source>
</evidence>
<dbReference type="PROSITE" id="PS00022">
    <property type="entry name" value="EGF_1"/>
    <property type="match status" value="3"/>
</dbReference>
<evidence type="ECO:0000256" key="5">
    <source>
        <dbReference type="ARBA" id="ARBA00023136"/>
    </source>
</evidence>
<keyword evidence="7" id="KW-0325">Glycoprotein</keyword>
<feature type="domain" description="EGF-like" evidence="10">
    <location>
        <begin position="1203"/>
        <end position="1245"/>
    </location>
</feature>
<dbReference type="SMART" id="SM00216">
    <property type="entry name" value="VWD"/>
    <property type="match status" value="1"/>
</dbReference>
<evidence type="ECO:0000259" key="10">
    <source>
        <dbReference type="PROSITE" id="PS50026"/>
    </source>
</evidence>
<evidence type="ECO:0000256" key="2">
    <source>
        <dbReference type="ARBA" id="ARBA00022536"/>
    </source>
</evidence>
<dbReference type="Gene3D" id="2.170.300.10">
    <property type="entry name" value="Tie2 ligand-binding domain superfamily"/>
    <property type="match status" value="5"/>
</dbReference>
<keyword evidence="3" id="KW-0732">Signal</keyword>
<feature type="domain" description="EGF-like" evidence="10">
    <location>
        <begin position="1891"/>
        <end position="1933"/>
    </location>
</feature>
<dbReference type="SMART" id="SM00286">
    <property type="entry name" value="PTI"/>
    <property type="match status" value="9"/>
</dbReference>
<dbReference type="InterPro" id="IPR001846">
    <property type="entry name" value="VWF_type-D"/>
</dbReference>
<dbReference type="InterPro" id="IPR000742">
    <property type="entry name" value="EGF"/>
</dbReference>
<feature type="domain" description="EGF-like" evidence="10">
    <location>
        <begin position="4814"/>
        <end position="4854"/>
    </location>
</feature>
<feature type="domain" description="EGF-like" evidence="10">
    <location>
        <begin position="5192"/>
        <end position="5228"/>
    </location>
</feature>
<keyword evidence="6 8" id="KW-1015">Disulfide bond</keyword>
<name>A0A9W3BQ81_BIOGL</name>
<feature type="domain" description="AMOP" evidence="11">
    <location>
        <begin position="3717"/>
        <end position="3869"/>
    </location>
</feature>
<dbReference type="PRINTS" id="PR00011">
    <property type="entry name" value="EGFLAMININ"/>
</dbReference>
<evidence type="ECO:0000256" key="3">
    <source>
        <dbReference type="ARBA" id="ARBA00022729"/>
    </source>
</evidence>
<feature type="domain" description="EGF-like" evidence="10">
    <location>
        <begin position="4559"/>
        <end position="4598"/>
    </location>
</feature>
<feature type="domain" description="EGF-like" evidence="10">
    <location>
        <begin position="4727"/>
        <end position="4770"/>
    </location>
</feature>
<dbReference type="InterPro" id="IPR009030">
    <property type="entry name" value="Growth_fac_rcpt_cys_sf"/>
</dbReference>
<feature type="domain" description="EGF-like" evidence="10">
    <location>
        <begin position="3336"/>
        <end position="3381"/>
    </location>
</feature>
<dbReference type="PROSITE" id="PS50026">
    <property type="entry name" value="EGF_3"/>
    <property type="match status" value="14"/>
</dbReference>
<feature type="domain" description="EGF-like" evidence="10">
    <location>
        <begin position="4349"/>
        <end position="4391"/>
    </location>
</feature>
<feature type="domain" description="EGF-like" evidence="10">
    <location>
        <begin position="3267"/>
        <end position="3304"/>
    </location>
</feature>
<dbReference type="InterPro" id="IPR049883">
    <property type="entry name" value="NOTCH1_EGF-like"/>
</dbReference>
<feature type="disulfide bond" evidence="8">
    <location>
        <begin position="3294"/>
        <end position="3303"/>
    </location>
</feature>
<dbReference type="GO" id="GO:0016020">
    <property type="term" value="C:membrane"/>
    <property type="evidence" value="ECO:0007669"/>
    <property type="project" value="UniProtKB-SubCell"/>
</dbReference>
<evidence type="ECO:0000256" key="7">
    <source>
        <dbReference type="ARBA" id="ARBA00023180"/>
    </source>
</evidence>
<dbReference type="Proteomes" id="UP001165740">
    <property type="component" value="Chromosome 11"/>
</dbReference>
<feature type="domain" description="EGF-like" evidence="10">
    <location>
        <begin position="5064"/>
        <end position="5103"/>
    </location>
</feature>
<dbReference type="PROSITE" id="PS01186">
    <property type="entry name" value="EGF_2"/>
    <property type="match status" value="11"/>
</dbReference>
<dbReference type="PROSITE" id="PS51233">
    <property type="entry name" value="VWFD"/>
    <property type="match status" value="1"/>
</dbReference>
<evidence type="ECO:0000256" key="6">
    <source>
        <dbReference type="ARBA" id="ARBA00023157"/>
    </source>
</evidence>
<dbReference type="InterPro" id="IPR018097">
    <property type="entry name" value="EGF_Ca-bd_CS"/>
</dbReference>
<evidence type="ECO:0000259" key="12">
    <source>
        <dbReference type="PROSITE" id="PS51233"/>
    </source>
</evidence>
<evidence type="ECO:0000256" key="8">
    <source>
        <dbReference type="PROSITE-ProRule" id="PRU00076"/>
    </source>
</evidence>
<feature type="domain" description="EGF-like" evidence="10">
    <location>
        <begin position="2579"/>
        <end position="2621"/>
    </location>
</feature>
<proteinExistence type="predicted"/>
<dbReference type="CDD" id="cd00055">
    <property type="entry name" value="EGF_Lam"/>
    <property type="match status" value="1"/>
</dbReference>
<dbReference type="PANTHER" id="PTHR24050:SF28">
    <property type="entry name" value="UROMODULIN-LIKE"/>
    <property type="match status" value="1"/>
</dbReference>
<comment type="subcellular location">
    <subcellularLocation>
        <location evidence="1">Membrane</location>
    </subcellularLocation>
</comment>
<dbReference type="CDD" id="cd00054">
    <property type="entry name" value="EGF_CA"/>
    <property type="match status" value="11"/>
</dbReference>
<dbReference type="GO" id="GO:0005509">
    <property type="term" value="F:calcium ion binding"/>
    <property type="evidence" value="ECO:0007669"/>
    <property type="project" value="InterPro"/>
</dbReference>
<dbReference type="PANTHER" id="PTHR24050">
    <property type="entry name" value="PA14 DOMAIN-CONTAINING PROTEIN"/>
    <property type="match status" value="1"/>
</dbReference>
<dbReference type="PROSITE" id="PS50856">
    <property type="entry name" value="AMOP"/>
    <property type="match status" value="1"/>
</dbReference>
<protein>
    <submittedName>
        <fullName evidence="14">Uncharacterized protein LOC106050527</fullName>
    </submittedName>
</protein>
<evidence type="ECO:0000259" key="11">
    <source>
        <dbReference type="PROSITE" id="PS50856"/>
    </source>
</evidence>
<dbReference type="SMART" id="SM01411">
    <property type="entry name" value="Ephrin_rec_like"/>
    <property type="match status" value="12"/>
</dbReference>
<gene>
    <name evidence="14" type="primary">LOC106050527</name>
</gene>
<feature type="domain" description="VWFD" evidence="12">
    <location>
        <begin position="3881"/>
        <end position="4087"/>
    </location>
</feature>
<evidence type="ECO:0000313" key="13">
    <source>
        <dbReference type="Proteomes" id="UP001165740"/>
    </source>
</evidence>
<dbReference type="Gene3D" id="2.10.25.10">
    <property type="entry name" value="Laminin"/>
    <property type="match status" value="18"/>
</dbReference>
<dbReference type="RefSeq" id="XP_055901556.1">
    <property type="nucleotide sequence ID" value="XM_056045581.1"/>
</dbReference>
<feature type="transmembrane region" description="Helical" evidence="9">
    <location>
        <begin position="5431"/>
        <end position="5454"/>
    </location>
</feature>
<dbReference type="SUPFAM" id="SSF57196">
    <property type="entry name" value="EGF/Laminin"/>
    <property type="match status" value="2"/>
</dbReference>
<dbReference type="InterPro" id="IPR005533">
    <property type="entry name" value="AMOP_dom"/>
</dbReference>
<feature type="domain" description="EGF-like" evidence="10">
    <location>
        <begin position="4476"/>
        <end position="4516"/>
    </location>
</feature>
<keyword evidence="9" id="KW-1133">Transmembrane helix</keyword>
<accession>A0A9W3BQ81</accession>
<dbReference type="GeneID" id="106050527"/>
<evidence type="ECO:0000256" key="1">
    <source>
        <dbReference type="ARBA" id="ARBA00004370"/>
    </source>
</evidence>
<keyword evidence="9" id="KW-0812">Transmembrane</keyword>
<feature type="domain" description="EGF-like" evidence="10">
    <location>
        <begin position="5148"/>
        <end position="5191"/>
    </location>
</feature>
<dbReference type="SMART" id="SM00180">
    <property type="entry name" value="EGF_Lam"/>
    <property type="match status" value="4"/>
</dbReference>
<dbReference type="FunFam" id="2.10.25.10:FF:000005">
    <property type="entry name" value="Fibrillin 2"/>
    <property type="match status" value="4"/>
</dbReference>
<dbReference type="GO" id="GO:0005576">
    <property type="term" value="C:extracellular region"/>
    <property type="evidence" value="ECO:0007669"/>
    <property type="project" value="UniProtKB-SubCell"/>
</dbReference>
<evidence type="ECO:0000313" key="14">
    <source>
        <dbReference type="RefSeq" id="XP_055901556.1"/>
    </source>
</evidence>
<dbReference type="SMART" id="SM00181">
    <property type="entry name" value="EGF"/>
    <property type="match status" value="41"/>
</dbReference>
<dbReference type="PROSITE" id="PS01187">
    <property type="entry name" value="EGF_CA"/>
    <property type="match status" value="13"/>
</dbReference>
<feature type="domain" description="EGF-like" evidence="10">
    <location>
        <begin position="530"/>
        <end position="572"/>
    </location>
</feature>
<dbReference type="PROSITE" id="PS00010">
    <property type="entry name" value="ASX_HYDROXYL"/>
    <property type="match status" value="15"/>
</dbReference>
<sequence>MKYNYPINIYSKLTLAQANLGNDTDNVVYTFQQMLQSWLDQYSWAGIKIIVSFYDIKHGLTSTDLSYNLITVYGSQSLDYYLMQIIYSHFIAQSRQLTVNGTDYEILAFKVYETFEEARLNINPKVYQMCQSNGICPSNSTCLNSEFLPICQVICDYGMYAEKEHCVACPSGKSTLVQGADSQHYCIENCQPGYHLTFDKLTCEPCPQDMYWSDADKTCHVCPYTSYNSTSCLEGEVRAVNNTLINIELNLTIVTPKCLNKDPQYFNNVNEKELVRLMISQNYYSRTYVPSSSQTNSHDQSSVEALMVALYDTSKLYQWIPIMNYQPIRLVQPFEIKITSIDDVSQQVLYVTNIWSRQNYWTDQLQVYNTIFQNIPEFISTYLLSSYSPSYDTTISYYEIWLRKNVDDLLIERMAKTMVLSHEKLGGNLTGPLLLYKTQQDRADGKMATTWKDVINSLSVGQYFCSGGNFILTDRGNGYFDCIEACGNWTWGENCTEQCNCTKGNTVVCEREKGSCICTSNFEGSSCEHLIDRCALYSPCDEHSDCINLLTHYECRCHEGYKHNPYNTNICEACSGWTFGSDCNSSCSCHTDNTESCDGLIGNCTCKSGFESTLCDVDMNECLQKVSPCAENLQCYNTYGSYLCVENFVYSKLTLAQANLGNDTDNVVYTFQQMLQSWLDQYSWAGIKIIVSFYDIKHGLTSTDLSYNLITVYGSQSLDYYLMQIIYSHFIAQSRQLTVNGTDYEILAFKVYETFEEARLNINPKALVYSEFLPICQVICDYGMYAEKEHCVACPSGKSTLVQGADSQHYCIENCQPGYHLTFDKLTCEPCPQDMYWSDADKTCHVCPYTSYNSTSCLEGEVRAVNNTLINIELNLTIVTPKCLNKDPQYFNNVNEKELVRLMISQNYYSRFCVSYTGCGNVITNYAGTEICVPDTSCTLNGTCTQYYSQIQLGVYHIGTYVPSSSQTNSHDQSSVEALMVALYDTSKLYQWIPIMNYQPIRLVQPFEIKITSIDDVSQQVLYVTNIWSRQNYWTDQLQVYNTIFQNIPEFISTYLLSSYSPSYDTTISYYEIWLRKNVDDLLIERMAKTMVLSHEKLGGNLTGPLLLYKTQQDRADGKMATTWKDVINSLSVGQYFCSGGNFILTDRGNGYFDCIEACGNWTWGENCTEQCNCTKGNTVVCEREKGSCICTSNFEGSSCEHLIDRCALYSPCDEHSDCINLLTHYECRCHEGYKHNPYNTNICEACSGWTFGSDCNSSCSCHTDNTESCDGLIGNCTCKSGFESTLCDVDMNECLQKVSPCAENLQCYNTYGSYLCVENFVYSKLTLAQANLGNDTDNVVYTFQQMLQSWLDQYSWAGIKIIVSFYDIKHGLTSTDLSYNLITVYGSQSLDYYLMQIIYSHFIAQSRQLTVNGTDYEILAFKVYETFEEARLNINPKVYQMCQSNGICPSNSTCLNSEFLPICQVICDYGMYAEKEHCVACPSGKSTLVQGADSQHYCIENCQPGYHLTFDKLTCEPCPQDMYWSDADKTCHVCPYTSYNSTSCLEGEVRAVNNTLINIELNLTIVTPKCLNKDPQYFNNVNEKELVRLMISQNYYSRFCVSYTGCGNVITNYAGTEICVPDTSCTLNGTCTQYYSQIQLGVYHIGTYVPSSSQTNSHDQSSVEALMVALYDTSKLYQWIPIMNYQPIRLVQPFEIKITSIDDVSQQVLYVTNIWSRQNYWTDQLQVYNTIFQNIPEFISTYLLSSYSPSYDTTISYYEIWLRKNVDDLLIERMAKTMVLSHEKLGGNLTGPLLLYKTQQDRADGKMATTWKDVINSLSVGQYFCSGGNFILTDRGNGYFDCIEACGNWTWGENCTEQCNCTKGNTVVCEREKGSCICTSNFEGSSCEHLIDRCALYSPCDEHSDCINLLTHYECRCHEGYKHNPYNTNICEACSGWTFGSDCNSSCSCHTDNTESCDGLIGNCTCKSGFESTLCDVDMNECLQKVSPCAENLQCYNTYGSYLCVENFVYSKLTLAQANLGNDTDNVVYTFQQMLQSWLDQYSWAGIKIIVSFYDIKHGLTSTDLSYNLITVYGSQSLDYYLMQIIYSHFIAQSRQLTVNGTDYEILAFKVYETFEEARLNINPKVYQMCQSNGICPSNSTCLNSEFLPICQVICDYGMYAEKEHCVACPSGKSTLVQGADSQHYCIENCQPGYHLTFDKLTCEPCPQDMYWSDADKTCHVCPYTSYNSTSCLEGEVRAVNNTLINIELNLTIVTPKCLNKDPQYFNNVNEKELVRLMISQNYYSRFCVSYTGCGNVITNYAGTEICVPDTSCTLNGTCTQYYSQIQLGVYHIGTYVPSSSQTNSHDQSSVEALMVALYDTSKLYQWIPIMNYQPIRLVQPFEIKITSIDDVSQQVLYVTNIWSRQNYWTDQLQVYNTIFQNIPEFISTYLLSSYSPSYDTTISYYEIWLRKNVDDLLIERMAKTMVLSHEKLGGNLTGPLLLYKTQQDRADGKMATTWKDVINSLSVGQYFCSGGNFILTDRGNGYFDCIEACGNWTWGENCTEQCNCTKGNTVVCEREKGSCICTSNFEGSSCEHLIDRCALYSPCDEHSDCINLLTHYECRCHEGYKHNPYNTNICEACSGWTFGSDCNSSCSCHTDNTESCDGLIGNCTCKSGFESTLCDVDMNECLQKVSPCAENLQCYNTYGSYLCVENFVYSKLTLAQANLGNDTDNVVYTFQQMLQSWLDQYSWAGIKIIVSFYDIKHGLTSTDLSYNLITVYGSQSLDYYLMQIIYSHFIAQSRQLTVNGTDYEILAFKVYETFEEARLNINPKVYQMCQSNGICPSNSTCLNSEFLPICQVICDYGMYAEKEHCVACPSGKSTLVQGADSQHYCIENCQPGYHLTFDKLTCEPCPQDMYWSDADKTCHVCPYTSYNSTSCLEGEVRAVNNTLINIELNLTIVTPKCLNKDPQYFNNVNEKELVRLMISQNYYSRFCVSYTGCGNVITNYAGTEICVPDTSCTLNGTCTQYYSQIQLGVYHIGTYVPSSSQTNSHDQSSVEALMVALYDTSKLYQWIPIMNYQPIRLVQPFEIKITSIDDVSQQVLYVTNIWSRQNYWTDQLQVYNTIFQNIPEFISTYLLSSYSPSYDTTISYYEIWLRKNVDDLLIERMAKTMVLSHEKLGGNLTGPLLLYKTQQDRADGKMATTWKDVINSLSVGQYFCSGGNFILTDRGNGYFDCIEVCGNFTWNDSCDMACNCIRTSSYECYKASGTCICKDGFNSDTCGTDINECLEKPCGENMKCLNTFGSFQCQECELWTWGDDCKQICECNHNKTQSCSSGTCFCLPNYTGASCDQVVDMCLEYSPCSNNSFCVSTDVNSYVCRCDNGYKSSALSTNRPICEDCGNWTWGYECSQNCQCNIDNTVSCDKATGYCYCKSGFQSIFCDQDINECEIAQDLCASDKYCLNTYGNYTCIDINELYPYGPIAGDTVVDKTEGSKIHFTPGIPFGHERSKFAYVMPNGAILFNQERVWYPHFEYTLSLLPSTNVLAPFWFDQNPYQPGQIFYHLYEKGSSKYNENIMLSNEIFNRAITEVKERYNLTSFLAMSVLVATWENVEPEYWYTWYCQNWNNYYNSYYFNYNNYYNWWNIYKNCYQKPGETNTFQAVLVSDGQSSFAVINYKIGAMKWKLDYGRRIAVGFVYSETIKDYGVTYTDITTKMDTTIWNTGSYGKWIEQIGFQENPDSKCLNFYLANYHLIGDFVHQERIQALFQCPCSLDQGIGAQWSEYNWLEELTTDEEENIFCLMVSPLAKARLERFSGNPYNELCCYRRYNEYSEYIYYRAPNAGYILFNDPWVNNGRNHKLEDYNPHKWCCQESSSPSYYCTLFNAVKPSPRCTLNPEIISARALGDPHIQTLDGHMYTFNGLGEYILLSLPEQDYMLQARTKQVLTSQGNRSLATLFVAFAAVEGNYSKFQVELDYAETGMVIVANNQDVTQEFYIATNFSQTLGNNAISLHRDDRSNRTTLIATFPSGISLKFFVGFKNLEFAVDVSVSYKGKLKGLLGNFNDDPNDDFILPDGTVLTGDKISTERNLFENFGKEWQVTSTNTIFSYLPGESALDYQHPDFKPLFKEEIDSTSLARARSKCNDNDACIYDYVLTESEQFALNSKIASQEAEALKIIQRNILPVITFNTSQLNSKQQWELTHGRTSVLTFKATDTDVDDNITYHLTGTLHRSVTLDSNSGLLTYTPNASLPLTIGVKAMDSKGGSSSVIYLDLVVCTSCNNFGTCDWKATRQIERENGRFLLGFCQCFPAYTGEDCESELDACKPNPCLPGQTCIDKAAVEQGNSTLGYTCESCPDGFLDMNGTCIDINECFTNETCPENSECANSIGSYQCTCLPGYRLDLVNTSRCQDIDECIEGTNNCQQICENNDGNYTCACLPGNLLTTDKSTCQLDSSSFELCSGKYCSQTCTVTNGTAVCGCFNGYTLDNDTQHCIDLNECTLANSPCSQSCANTNGSFQCSCYPGYKLSNDGTTCTVCPKPYYGSNCLSMCICNGHGTCDSVKGCKCSEGWKGDNCNQDVNECDENGACPLGQICVNTLGSFQCKCPLGYEYVSNQCQDINECLDILDNTCDFSTQDCVNNQGSYTCECSSGYARNVNNVCTDIDECAAKTHNCEQICENTPGKYNCKCNYGYKLSLNRTACIKNLDVCSGSSLNCSDICSVNLITNTPYCLCKTGYILQGNNTCIDIDECLYEQLNLCSQKDSCLNTEGGYSCSCQSGYYMDNNGRTCIACAEGKWGLVCSNDCACSTGADRCDPQNGCICKPGFTGVHCDKDLDECSTGLLTCGVREHCVNTFGNASCQCLDGYTSVGGQCQDVNECAKRETNNCSQECRNYEGGFSCSCFPGFKFDPLNKTCTDVDECQIGLHNCKQLCQNTDGSYRCSCLDGWKLTTDRVSCIEATKCLNKTCSDICATVDGVDTCFCPKGKELDPKNKTQCIDVDMCKGNPCTDGCVETEEGTGFLCTCPIGKLLAADSITCTDCLEGRFGSNCSSHCTCDSTNTITCDKVNGSCICKTGWTTASCQVDINECLLNPSCPLHSHCVNTLGSYICKCDVGYYSTTTQCQACSPGTYGEECKNQCQCDMTHSTCDLATGQCTCHQGWTGNLCDTDINECESSVCAVTSTEHWICLNTPGSFKCTCAVGYAINKNNTCEDINECTLAINDCQQVCQNKVGSYSCLCNSGYHLNQTDKRTCYDINECSSGSTTCQQVCNNVDGDFFCSCQVGYQLNDTDKRTCYKAKEFQFQLKIMYNADGKNLKEKMSKDYIELKYLIETILKETISASLKSLAKINVLNLRPGSLIVDFLLILMDTNETSVVGKMIESFVQIEESGLMLNGSKLEAFITVGNVTVTPAADKCYVLGLIEQCSSDEFCQIDSRGIANCKNVAESEGKTFLILGLTMGLTLGMALLISLACCIRYRRRFNKLKRDDANSSERSFNIHHQGYLSYQDMYSNAPPATRVNLRNDREKLFP</sequence>
<dbReference type="Pfam" id="PF07645">
    <property type="entry name" value="EGF_CA"/>
    <property type="match status" value="23"/>
</dbReference>
<evidence type="ECO:0000256" key="9">
    <source>
        <dbReference type="SAM" id="Phobius"/>
    </source>
</evidence>
<reference evidence="14" key="1">
    <citation type="submission" date="2025-08" db="UniProtKB">
        <authorList>
            <consortium name="RefSeq"/>
        </authorList>
    </citation>
    <scope>IDENTIFICATION</scope>
</reference>
<dbReference type="GO" id="GO:0007160">
    <property type="term" value="P:cell-matrix adhesion"/>
    <property type="evidence" value="ECO:0007669"/>
    <property type="project" value="InterPro"/>
</dbReference>
<dbReference type="InterPro" id="IPR002049">
    <property type="entry name" value="LE_dom"/>
</dbReference>
<keyword evidence="13" id="KW-1185">Reference proteome</keyword>
<dbReference type="InterPro" id="IPR003886">
    <property type="entry name" value="NIDO_dom"/>
</dbReference>
<comment type="caution">
    <text evidence="8">Lacks conserved residue(s) required for the propagation of feature annotation.</text>
</comment>
<organism evidence="13 14">
    <name type="scientific">Biomphalaria glabrata</name>
    <name type="common">Bloodfluke planorb</name>
    <name type="synonym">Freshwater snail</name>
    <dbReference type="NCBI Taxonomy" id="6526"/>
    <lineage>
        <taxon>Eukaryota</taxon>
        <taxon>Metazoa</taxon>
        <taxon>Spiralia</taxon>
        <taxon>Lophotrochozoa</taxon>
        <taxon>Mollusca</taxon>
        <taxon>Gastropoda</taxon>
        <taxon>Heterobranchia</taxon>
        <taxon>Euthyneura</taxon>
        <taxon>Panpulmonata</taxon>
        <taxon>Hygrophila</taxon>
        <taxon>Lymnaeoidea</taxon>
        <taxon>Planorbidae</taxon>
        <taxon>Biomphalaria</taxon>
    </lineage>
</organism>
<dbReference type="SMART" id="SM00179">
    <property type="entry name" value="EGF_CA"/>
    <property type="match status" value="26"/>
</dbReference>
<dbReference type="InterPro" id="IPR052235">
    <property type="entry name" value="Nephronectin_domain"/>
</dbReference>